<evidence type="ECO:0000256" key="3">
    <source>
        <dbReference type="ARBA" id="ARBA00022801"/>
    </source>
</evidence>
<dbReference type="Gene3D" id="3.30.70.360">
    <property type="match status" value="1"/>
</dbReference>
<protein>
    <submittedName>
        <fullName evidence="6">CNDP dipeptidase 2</fullName>
    </submittedName>
</protein>
<evidence type="ECO:0000259" key="4">
    <source>
        <dbReference type="Pfam" id="PF07687"/>
    </source>
</evidence>
<dbReference type="GO" id="GO:0006508">
    <property type="term" value="P:proteolysis"/>
    <property type="evidence" value="ECO:0007669"/>
    <property type="project" value="UniProtKB-KW"/>
</dbReference>
<dbReference type="GO" id="GO:0008233">
    <property type="term" value="F:peptidase activity"/>
    <property type="evidence" value="ECO:0007669"/>
    <property type="project" value="UniProtKB-KW"/>
</dbReference>
<dbReference type="WBParaSite" id="mrna-Wban_00966">
    <property type="protein sequence ID" value="mrna-Wban_00966"/>
    <property type="gene ID" value="Wban_00966"/>
</dbReference>
<organism evidence="5 6">
    <name type="scientific">Wuchereria bancrofti</name>
    <dbReference type="NCBI Taxonomy" id="6293"/>
    <lineage>
        <taxon>Eukaryota</taxon>
        <taxon>Metazoa</taxon>
        <taxon>Ecdysozoa</taxon>
        <taxon>Nematoda</taxon>
        <taxon>Chromadorea</taxon>
        <taxon>Rhabditida</taxon>
        <taxon>Spirurina</taxon>
        <taxon>Spiruromorpha</taxon>
        <taxon>Filarioidea</taxon>
        <taxon>Onchocercidae</taxon>
        <taxon>Wuchereria</taxon>
    </lineage>
</organism>
<evidence type="ECO:0000256" key="2">
    <source>
        <dbReference type="ARBA" id="ARBA00022723"/>
    </source>
</evidence>
<dbReference type="Gene3D" id="3.40.630.10">
    <property type="entry name" value="Zn peptidases"/>
    <property type="match status" value="1"/>
</dbReference>
<dbReference type="Pfam" id="PF07687">
    <property type="entry name" value="M20_dimer"/>
    <property type="match status" value="1"/>
</dbReference>
<evidence type="ECO:0000313" key="6">
    <source>
        <dbReference type="WBParaSite" id="mrna-Wban_00966"/>
    </source>
</evidence>
<dbReference type="GO" id="GO:0046872">
    <property type="term" value="F:metal ion binding"/>
    <property type="evidence" value="ECO:0007669"/>
    <property type="project" value="UniProtKB-KW"/>
</dbReference>
<keyword evidence="3" id="KW-0378">Hydrolase</keyword>
<dbReference type="Proteomes" id="UP000093561">
    <property type="component" value="Unassembled WGS sequence"/>
</dbReference>
<keyword evidence="1" id="KW-0645">Protease</keyword>
<dbReference type="AlphaFoldDB" id="A0AAF5PI00"/>
<dbReference type="SUPFAM" id="SSF53187">
    <property type="entry name" value="Zn-dependent exopeptidases"/>
    <property type="match status" value="1"/>
</dbReference>
<proteinExistence type="predicted"/>
<dbReference type="InterPro" id="IPR011650">
    <property type="entry name" value="Peptidase_M20_dimer"/>
</dbReference>
<dbReference type="InterPro" id="IPR051458">
    <property type="entry name" value="Cyt/Met_Dipeptidase"/>
</dbReference>
<name>A0AAF5PI00_WUCBA</name>
<evidence type="ECO:0000256" key="1">
    <source>
        <dbReference type="ARBA" id="ARBA00022670"/>
    </source>
</evidence>
<dbReference type="PANTHER" id="PTHR43270:SF4">
    <property type="entry name" value="CARNOSINE DIPEPTIDASE 2, ISOFORM A"/>
    <property type="match status" value="1"/>
</dbReference>
<sequence length="190" mass="21406">MNLVAPVTNEERKLYETLDFDVVCIIYCHCAMKLNHFLIVQEEYRADIGAIKLLSDSKEKILMKRWRYSTLSLHGIVGASSGEDAKTVIPAKVTGKFSIRFVPNMKPVEVDSLVLQHLNALWKTRVYGIAPDYIREGDSIPVTTIFQEMTRSSVLLLPIGSSDDMAHSQNERINLVNYMDGIKLLGALHP</sequence>
<dbReference type="PANTHER" id="PTHR43270">
    <property type="entry name" value="BETA-ALA-HIS DIPEPTIDASE"/>
    <property type="match status" value="1"/>
</dbReference>
<reference evidence="5" key="2">
    <citation type="journal article" date="2016" name="Mol. Ecol.">
        <title>Population genomics of the filarial nematode parasite Wuchereria bancrofti from mosquitoes.</title>
        <authorList>
            <person name="Small S.T."/>
            <person name="Reimer L.J."/>
            <person name="Tisch D.J."/>
            <person name="King C.L."/>
            <person name="Christensen B.M."/>
            <person name="Siba P.M."/>
            <person name="Kazura J.W."/>
            <person name="Serre D."/>
            <person name="Zimmerman P.A."/>
        </authorList>
    </citation>
    <scope>NUCLEOTIDE SEQUENCE</scope>
    <source>
        <strain evidence="5">pt0022</strain>
    </source>
</reference>
<evidence type="ECO:0000313" key="5">
    <source>
        <dbReference type="Proteomes" id="UP000093561"/>
    </source>
</evidence>
<accession>A0AAF5PI00</accession>
<feature type="domain" description="Peptidase M20 dimerisation" evidence="4">
    <location>
        <begin position="50"/>
        <end position="121"/>
    </location>
</feature>
<reference evidence="5" key="1">
    <citation type="submission" date="2015-03" db="EMBL/GenBank/DDBJ databases">
        <title>Wuchereria bancrofti Genome Sequencing Papua New Guinea Strain.</title>
        <authorList>
            <person name="Small S.T."/>
            <person name="Serre D."/>
            <person name="Zimmerman P.A."/>
        </authorList>
    </citation>
    <scope>NUCLEOTIDE SEQUENCE [LARGE SCALE GENOMIC DNA]</scope>
    <source>
        <strain evidence="5">pt0022</strain>
    </source>
</reference>
<reference evidence="6" key="3">
    <citation type="submission" date="2024-02" db="UniProtKB">
        <authorList>
            <consortium name="WormBaseParasite"/>
        </authorList>
    </citation>
    <scope>IDENTIFICATION</scope>
    <source>
        <strain evidence="6">pt0022</strain>
    </source>
</reference>
<keyword evidence="2" id="KW-0479">Metal-binding</keyword>